<name>A0A9W6EU11_9FLAO</name>
<sequence>MLLLFTGAMYAQEPKLSKFAPENSNASVMPPSSTSKFQYESVEVGVKYGLPFDYFDYALNFDAKLNFTISEKSLLTADVQYTNFSKKDGVDVTLLPVKFGFKNYLADIFYGTAELGTAIALSNAEGAQLAYGLGAGVRLSNNLDFSLNYENYTGYTGTQLGFRVAYAFK</sequence>
<accession>A0A9W6EU11</accession>
<gene>
    <name evidence="1" type="ORF">NBRC110019_19200</name>
</gene>
<organism evidence="1 2">
    <name type="scientific">Neptunitalea chrysea</name>
    <dbReference type="NCBI Taxonomy" id="1647581"/>
    <lineage>
        <taxon>Bacteria</taxon>
        <taxon>Pseudomonadati</taxon>
        <taxon>Bacteroidota</taxon>
        <taxon>Flavobacteriia</taxon>
        <taxon>Flavobacteriales</taxon>
        <taxon>Flavobacteriaceae</taxon>
        <taxon>Neptunitalea</taxon>
    </lineage>
</organism>
<dbReference type="Proteomes" id="UP001143545">
    <property type="component" value="Unassembled WGS sequence"/>
</dbReference>
<keyword evidence="2" id="KW-1185">Reference proteome</keyword>
<evidence type="ECO:0000313" key="2">
    <source>
        <dbReference type="Proteomes" id="UP001143545"/>
    </source>
</evidence>
<dbReference type="EMBL" id="BRVP01000012">
    <property type="protein sequence ID" value="GLB52880.1"/>
    <property type="molecule type" value="Genomic_DNA"/>
</dbReference>
<reference evidence="1" key="1">
    <citation type="submission" date="2022-07" db="EMBL/GenBank/DDBJ databases">
        <title>Taxonomy of Novel Oxalotrophic and Methylotrophic Bacteria.</title>
        <authorList>
            <person name="Sahin N."/>
            <person name="Tani A."/>
        </authorList>
    </citation>
    <scope>NUCLEOTIDE SEQUENCE</scope>
    <source>
        <strain evidence="1">AM327</strain>
    </source>
</reference>
<comment type="caution">
    <text evidence="1">The sequence shown here is derived from an EMBL/GenBank/DDBJ whole genome shotgun (WGS) entry which is preliminary data.</text>
</comment>
<proteinExistence type="predicted"/>
<dbReference type="AlphaFoldDB" id="A0A9W6EU11"/>
<protein>
    <recommendedName>
        <fullName evidence="3">Outer membrane protein beta-barrel domain-containing protein</fullName>
    </recommendedName>
</protein>
<evidence type="ECO:0008006" key="3">
    <source>
        <dbReference type="Google" id="ProtNLM"/>
    </source>
</evidence>
<dbReference type="RefSeq" id="WP_281754441.1">
    <property type="nucleotide sequence ID" value="NZ_BRVP01000012.1"/>
</dbReference>
<evidence type="ECO:0000313" key="1">
    <source>
        <dbReference type="EMBL" id="GLB52880.1"/>
    </source>
</evidence>